<dbReference type="WBParaSite" id="MBELARI_LOCUS19394">
    <property type="protein sequence ID" value="MBELARI_LOCUS19394"/>
    <property type="gene ID" value="MBELARI_LOCUS19394"/>
</dbReference>
<feature type="compositionally biased region" description="Basic and acidic residues" evidence="1">
    <location>
        <begin position="173"/>
        <end position="183"/>
    </location>
</feature>
<keyword evidence="2" id="KW-1185">Reference proteome</keyword>
<proteinExistence type="predicted"/>
<name>A0A915FXQ7_9BILA</name>
<sequence length="244" mass="28748">MEQPRNRQPKPVFTNEALSIIFDIVATNWIDYSTVVNKGSSQSNATRQKIYIKIFDRLQMERIPVEFTEEQLAKRISNDLSRLRKVLALEMETGAFAKPKIHLEVLEKILREEMGSQIPNWTNASSIEKLLRITSEQDESYQSIPNIEMKFEALEESENSLSYESPTTIDPIEPSKKKGKQELVQEEQLNEEILKDKKDFWEARRRAQLELIEFQREEHKAKMEMLVMKKRYYEAMISGKRDFI</sequence>
<accession>A0A915FXQ7</accession>
<dbReference type="Proteomes" id="UP000887575">
    <property type="component" value="Unassembled WGS sequence"/>
</dbReference>
<organism evidence="2 3">
    <name type="scientific">Mesorhabditis belari</name>
    <dbReference type="NCBI Taxonomy" id="2138241"/>
    <lineage>
        <taxon>Eukaryota</taxon>
        <taxon>Metazoa</taxon>
        <taxon>Ecdysozoa</taxon>
        <taxon>Nematoda</taxon>
        <taxon>Chromadorea</taxon>
        <taxon>Rhabditida</taxon>
        <taxon>Rhabditina</taxon>
        <taxon>Rhabditomorpha</taxon>
        <taxon>Rhabditoidea</taxon>
        <taxon>Rhabditidae</taxon>
        <taxon>Mesorhabditinae</taxon>
        <taxon>Mesorhabditis</taxon>
    </lineage>
</organism>
<reference evidence="3" key="1">
    <citation type="submission" date="2024-02" db="UniProtKB">
        <authorList>
            <consortium name="WormBaseParasite"/>
        </authorList>
    </citation>
    <scope>IDENTIFICATION</scope>
</reference>
<protein>
    <submittedName>
        <fullName evidence="3">Uncharacterized protein</fullName>
    </submittedName>
</protein>
<feature type="region of interest" description="Disordered" evidence="1">
    <location>
        <begin position="162"/>
        <end position="183"/>
    </location>
</feature>
<evidence type="ECO:0000313" key="3">
    <source>
        <dbReference type="WBParaSite" id="MBELARI_LOCUS19394"/>
    </source>
</evidence>
<dbReference type="AlphaFoldDB" id="A0A915FXQ7"/>
<evidence type="ECO:0000256" key="1">
    <source>
        <dbReference type="SAM" id="MobiDB-lite"/>
    </source>
</evidence>
<evidence type="ECO:0000313" key="2">
    <source>
        <dbReference type="Proteomes" id="UP000887575"/>
    </source>
</evidence>